<accession>A0A0K2TNP0</accession>
<dbReference type="EMBL" id="HACA01009896">
    <property type="protein sequence ID" value="CDW27257.1"/>
    <property type="molecule type" value="Transcribed_RNA"/>
</dbReference>
<evidence type="ECO:0000313" key="1">
    <source>
        <dbReference type="EMBL" id="CDW27257.1"/>
    </source>
</evidence>
<protein>
    <submittedName>
        <fullName evidence="1">Uncharacterized protein</fullName>
    </submittedName>
</protein>
<dbReference type="AlphaFoldDB" id="A0A0K2TNP0"/>
<sequence>MKCSKLSWSHFRFFWRSGWELSPIEASNSLLTLRTMNFSHSSRVGAIVIIMYKGGT</sequence>
<proteinExistence type="predicted"/>
<reference evidence="1" key="1">
    <citation type="submission" date="2014-05" db="EMBL/GenBank/DDBJ databases">
        <authorList>
            <person name="Chronopoulou M."/>
        </authorList>
    </citation>
    <scope>NUCLEOTIDE SEQUENCE</scope>
    <source>
        <tissue evidence="1">Whole organism</tissue>
    </source>
</reference>
<organism evidence="1">
    <name type="scientific">Lepeophtheirus salmonis</name>
    <name type="common">Salmon louse</name>
    <name type="synonym">Caligus salmonis</name>
    <dbReference type="NCBI Taxonomy" id="72036"/>
    <lineage>
        <taxon>Eukaryota</taxon>
        <taxon>Metazoa</taxon>
        <taxon>Ecdysozoa</taxon>
        <taxon>Arthropoda</taxon>
        <taxon>Crustacea</taxon>
        <taxon>Multicrustacea</taxon>
        <taxon>Hexanauplia</taxon>
        <taxon>Copepoda</taxon>
        <taxon>Siphonostomatoida</taxon>
        <taxon>Caligidae</taxon>
        <taxon>Lepeophtheirus</taxon>
    </lineage>
</organism>
<name>A0A0K2TNP0_LEPSM</name>